<evidence type="ECO:0000259" key="2">
    <source>
        <dbReference type="Pfam" id="PF07331"/>
    </source>
</evidence>
<feature type="transmembrane region" description="Helical" evidence="1">
    <location>
        <begin position="123"/>
        <end position="140"/>
    </location>
</feature>
<feature type="transmembrane region" description="Helical" evidence="1">
    <location>
        <begin position="12"/>
        <end position="31"/>
    </location>
</feature>
<dbReference type="InterPro" id="IPR009936">
    <property type="entry name" value="DUF1468"/>
</dbReference>
<dbReference type="Proteomes" id="UP000761264">
    <property type="component" value="Unassembled WGS sequence"/>
</dbReference>
<feature type="transmembrane region" description="Helical" evidence="1">
    <location>
        <begin position="145"/>
        <end position="163"/>
    </location>
</feature>
<evidence type="ECO:0000313" key="3">
    <source>
        <dbReference type="EMBL" id="NIA70868.1"/>
    </source>
</evidence>
<dbReference type="EMBL" id="JAAQPH010000016">
    <property type="protein sequence ID" value="NIA70868.1"/>
    <property type="molecule type" value="Genomic_DNA"/>
</dbReference>
<feature type="domain" description="DUF1468" evidence="2">
    <location>
        <begin position="15"/>
        <end position="172"/>
    </location>
</feature>
<sequence>MVEAKSVLGRWIDRAVALVLASLAIVLWLSADAIPPSFLDTGFGAGYLPKLLSVALFVLSGLILAGTPLRKPRHAVASDAGTAPAPDGRLADRAWAVARRPLALAVLLGVFVLAIDLRLLDSYVAAALFQFVAGLLLAGVSRRSLILSACCSILVTLAVYLLFTRVFTVILP</sequence>
<protein>
    <submittedName>
        <fullName evidence="3">Tripartite tricarboxylate transporter TctB family protein</fullName>
    </submittedName>
</protein>
<reference evidence="3" key="1">
    <citation type="submission" date="2020-03" db="EMBL/GenBank/DDBJ databases">
        <title>Genome of Pelagibius litoralis DSM 21314T.</title>
        <authorList>
            <person name="Wang G."/>
        </authorList>
    </citation>
    <scope>NUCLEOTIDE SEQUENCE</scope>
    <source>
        <strain evidence="3">DSM 21314</strain>
    </source>
</reference>
<keyword evidence="1" id="KW-1133">Transmembrane helix</keyword>
<keyword evidence="1" id="KW-0472">Membrane</keyword>
<keyword evidence="1" id="KW-0812">Transmembrane</keyword>
<comment type="caution">
    <text evidence="3">The sequence shown here is derived from an EMBL/GenBank/DDBJ whole genome shotgun (WGS) entry which is preliminary data.</text>
</comment>
<dbReference type="AlphaFoldDB" id="A0A967F0P8"/>
<feature type="transmembrane region" description="Helical" evidence="1">
    <location>
        <begin position="101"/>
        <end position="117"/>
    </location>
</feature>
<accession>A0A967F0P8</accession>
<gene>
    <name evidence="3" type="ORF">HBA54_19905</name>
</gene>
<dbReference type="Pfam" id="PF07331">
    <property type="entry name" value="TctB"/>
    <property type="match status" value="1"/>
</dbReference>
<proteinExistence type="predicted"/>
<dbReference type="RefSeq" id="WP_167227896.1">
    <property type="nucleotide sequence ID" value="NZ_JAAQPH010000016.1"/>
</dbReference>
<organism evidence="3 4">
    <name type="scientific">Pelagibius litoralis</name>
    <dbReference type="NCBI Taxonomy" id="374515"/>
    <lineage>
        <taxon>Bacteria</taxon>
        <taxon>Pseudomonadati</taxon>
        <taxon>Pseudomonadota</taxon>
        <taxon>Alphaproteobacteria</taxon>
        <taxon>Rhodospirillales</taxon>
        <taxon>Rhodovibrionaceae</taxon>
        <taxon>Pelagibius</taxon>
    </lineage>
</organism>
<evidence type="ECO:0000313" key="4">
    <source>
        <dbReference type="Proteomes" id="UP000761264"/>
    </source>
</evidence>
<name>A0A967F0P8_9PROT</name>
<keyword evidence="4" id="KW-1185">Reference proteome</keyword>
<feature type="transmembrane region" description="Helical" evidence="1">
    <location>
        <begin position="51"/>
        <end position="69"/>
    </location>
</feature>
<evidence type="ECO:0000256" key="1">
    <source>
        <dbReference type="SAM" id="Phobius"/>
    </source>
</evidence>